<gene>
    <name evidence="2" type="ORF">PHMEG_00029991</name>
</gene>
<dbReference type="EMBL" id="NBNE01008814">
    <property type="protein sequence ID" value="OWY99077.1"/>
    <property type="molecule type" value="Genomic_DNA"/>
</dbReference>
<organism evidence="2 3">
    <name type="scientific">Phytophthora megakarya</name>
    <dbReference type="NCBI Taxonomy" id="4795"/>
    <lineage>
        <taxon>Eukaryota</taxon>
        <taxon>Sar</taxon>
        <taxon>Stramenopiles</taxon>
        <taxon>Oomycota</taxon>
        <taxon>Peronosporomycetes</taxon>
        <taxon>Peronosporales</taxon>
        <taxon>Peronosporaceae</taxon>
        <taxon>Phytophthora</taxon>
    </lineage>
</organism>
<proteinExistence type="predicted"/>
<dbReference type="AlphaFoldDB" id="A0A225V268"/>
<evidence type="ECO:0000313" key="2">
    <source>
        <dbReference type="EMBL" id="OWY99077.1"/>
    </source>
</evidence>
<feature type="signal peptide" evidence="1">
    <location>
        <begin position="1"/>
        <end position="17"/>
    </location>
</feature>
<keyword evidence="3" id="KW-1185">Reference proteome</keyword>
<accession>A0A225V268</accession>
<feature type="chain" id="PRO_5011968430" evidence="1">
    <location>
        <begin position="18"/>
        <end position="116"/>
    </location>
</feature>
<sequence>MLFLVLWVLAVSTIIRAKEDPVPFLGNIYFYRDINYKNMIARKSVTVWDRCYNLECDPYLDNNVSSVAWLYGAEPWLGGVADMTKQQINDQMSSFMVAQTATSKALNGVGSVCELG</sequence>
<reference evidence="3" key="1">
    <citation type="submission" date="2017-03" db="EMBL/GenBank/DDBJ databases">
        <title>Phytopthora megakarya and P. palmivora, two closely related causual agents of cacao black pod achieved similar genome size and gene model numbers by different mechanisms.</title>
        <authorList>
            <person name="Ali S."/>
            <person name="Shao J."/>
            <person name="Larry D.J."/>
            <person name="Kronmiller B."/>
            <person name="Shen D."/>
            <person name="Strem M.D."/>
            <person name="Melnick R.L."/>
            <person name="Guiltinan M.J."/>
            <person name="Tyler B.M."/>
            <person name="Meinhardt L.W."/>
            <person name="Bailey B.A."/>
        </authorList>
    </citation>
    <scope>NUCLEOTIDE SEQUENCE [LARGE SCALE GENOMIC DNA]</scope>
    <source>
        <strain evidence="3">zdho120</strain>
    </source>
</reference>
<dbReference type="Proteomes" id="UP000198211">
    <property type="component" value="Unassembled WGS sequence"/>
</dbReference>
<evidence type="ECO:0000313" key="3">
    <source>
        <dbReference type="Proteomes" id="UP000198211"/>
    </source>
</evidence>
<protein>
    <submittedName>
        <fullName evidence="2">Uncharacterized protein</fullName>
    </submittedName>
</protein>
<keyword evidence="1" id="KW-0732">Signal</keyword>
<name>A0A225V268_9STRA</name>
<evidence type="ECO:0000256" key="1">
    <source>
        <dbReference type="SAM" id="SignalP"/>
    </source>
</evidence>
<comment type="caution">
    <text evidence="2">The sequence shown here is derived from an EMBL/GenBank/DDBJ whole genome shotgun (WGS) entry which is preliminary data.</text>
</comment>